<gene>
    <name evidence="6" type="ORF">BTJ68_12539</name>
</gene>
<feature type="chain" id="PRO_5013300925" description="Alpha-glucosidase" evidence="3">
    <location>
        <begin position="23"/>
        <end position="764"/>
    </location>
</feature>
<dbReference type="Proteomes" id="UP000194280">
    <property type="component" value="Unassembled WGS sequence"/>
</dbReference>
<dbReference type="SUPFAM" id="SSF74650">
    <property type="entry name" value="Galactose mutarotase-like"/>
    <property type="match status" value="1"/>
</dbReference>
<organism evidence="6 7">
    <name type="scientific">Hortaea werneckii EXF-2000</name>
    <dbReference type="NCBI Taxonomy" id="1157616"/>
    <lineage>
        <taxon>Eukaryota</taxon>
        <taxon>Fungi</taxon>
        <taxon>Dikarya</taxon>
        <taxon>Ascomycota</taxon>
        <taxon>Pezizomycotina</taxon>
        <taxon>Dothideomycetes</taxon>
        <taxon>Dothideomycetidae</taxon>
        <taxon>Mycosphaerellales</taxon>
        <taxon>Teratosphaeriaceae</taxon>
        <taxon>Hortaea</taxon>
    </lineage>
</organism>
<dbReference type="AlphaFoldDB" id="A0A1Z5SUS5"/>
<dbReference type="PANTHER" id="PTHR46959">
    <property type="entry name" value="SULFOQUINOVOSIDASE"/>
    <property type="match status" value="1"/>
</dbReference>
<comment type="caution">
    <text evidence="6">The sequence shown here is derived from an EMBL/GenBank/DDBJ whole genome shotgun (WGS) entry which is preliminary data.</text>
</comment>
<reference evidence="6 7" key="1">
    <citation type="submission" date="2017-01" db="EMBL/GenBank/DDBJ databases">
        <title>The recent genome duplication of the halophilic yeast Hortaea werneckii: insights from long-read sequencing.</title>
        <authorList>
            <person name="Sinha S."/>
            <person name="Flibotte S."/>
            <person name="Neira M."/>
            <person name="Lenassi M."/>
            <person name="Gostincar C."/>
            <person name="Stajich J.E."/>
            <person name="Nislow C.E."/>
        </authorList>
    </citation>
    <scope>NUCLEOTIDE SEQUENCE [LARGE SCALE GENOMIC DNA]</scope>
    <source>
        <strain evidence="6 7">EXF-2000</strain>
    </source>
</reference>
<keyword evidence="2" id="KW-0378">Hydrolase</keyword>
<dbReference type="InParanoid" id="A0A1Z5SUS5"/>
<dbReference type="GO" id="GO:0004553">
    <property type="term" value="F:hydrolase activity, hydrolyzing O-glycosyl compounds"/>
    <property type="evidence" value="ECO:0007669"/>
    <property type="project" value="InterPro"/>
</dbReference>
<dbReference type="EMBL" id="MUNK01000242">
    <property type="protein sequence ID" value="OTA24467.1"/>
    <property type="molecule type" value="Genomic_DNA"/>
</dbReference>
<sequence length="764" mass="84474">MGFPSSLSLALGGLGLPLLAASSPIHSTAENSQLDLGNGFALEWSGNSIEITQGNQDIWSAVTPFISASAGNDSVSGSNGAFNITEVDYDLCADQSVEAVQHVPWNLSTTGEAIEVSGQLLECGDTSTPYSLTLWVPSDLPEHIAFYIDVSQRAMSEPLKKLYFSYSSQASEDIYGLGGQASFASLKNQSVPIFTREQGVGRGDEPITSIENANGSFAGGNKFTTYTAIPSYITTEGNVFYLSEKSSAYANFDFTKPDEITMRYDSLSVDGAIAKGKDMFEAVERLTEATGRMPALPSWVDNGAILGIQGGQSKVNRIVQEGLNISCPIAGVWLQDWEGTHTQAGPYLNISRLWWNWENDEVLYPEWNEFVQDLRSQYNVRTLSYMNVFLTNVSTKEDGYRRNLYNEATELGYFVQNTTTDSPAVISSGPGLEAGIIDITNPDLREWFKDVLRTQVWNANISGYMSDFGEYTPVTSDTSLQNMVSDAFFFHNKYPLLWAEFQRSVIEEFGLEDEALIFHRSANTGANRYMNLFWVGDQNLNWGANDGIKSVVTIMGHMGFSGYAQQHSDVSGYTDTLTYQGYNVTRSAELLGRWGELAAVSSPVFRSHEGNIPEVNAQFYSNASTYGYYAYNARMFVSLAAYRRSVLDNECRAKGWPLLRPPVMYHTADARAREISYQSYYLGPDLYVAPVLDPETFKVSVYLPGNGMFTHVWSGEVYNGGQEVTVPAPYGQPAVFIVDGAETPELEPFLEFVREENGTKITVE</sequence>
<dbReference type="InterPro" id="IPR044112">
    <property type="entry name" value="YihQ_TIM-like"/>
</dbReference>
<dbReference type="Gene3D" id="3.20.20.80">
    <property type="entry name" value="Glycosidases"/>
    <property type="match status" value="1"/>
</dbReference>
<dbReference type="GO" id="GO:0005975">
    <property type="term" value="P:carbohydrate metabolic process"/>
    <property type="evidence" value="ECO:0007669"/>
    <property type="project" value="InterPro"/>
</dbReference>
<protein>
    <recommendedName>
        <fullName evidence="8">Alpha-glucosidase</fullName>
    </recommendedName>
</protein>
<dbReference type="Gene3D" id="2.60.40.1760">
    <property type="entry name" value="glycosyl hydrolase (family 31)"/>
    <property type="match status" value="1"/>
</dbReference>
<dbReference type="InterPro" id="IPR048395">
    <property type="entry name" value="Glyco_hydro_31_C"/>
</dbReference>
<dbReference type="OrthoDB" id="10070917at2759"/>
<evidence type="ECO:0000256" key="3">
    <source>
        <dbReference type="SAM" id="SignalP"/>
    </source>
</evidence>
<dbReference type="Gene3D" id="2.60.40.1180">
    <property type="entry name" value="Golgi alpha-mannosidase II"/>
    <property type="match status" value="1"/>
</dbReference>
<keyword evidence="2" id="KW-0326">Glycosidase</keyword>
<dbReference type="STRING" id="1157616.A0A1Z5SUS5"/>
<keyword evidence="3" id="KW-0732">Signal</keyword>
<dbReference type="InterPro" id="IPR013780">
    <property type="entry name" value="Glyco_hydro_b"/>
</dbReference>
<dbReference type="InterPro" id="IPR000322">
    <property type="entry name" value="Glyco_hydro_31_TIM"/>
</dbReference>
<dbReference type="InterPro" id="IPR052990">
    <property type="entry name" value="Sulfoquinovosidase_GH31"/>
</dbReference>
<feature type="domain" description="Glycoside hydrolase family 31 TIM barrel" evidence="4">
    <location>
        <begin position="312"/>
        <end position="616"/>
    </location>
</feature>
<feature type="signal peptide" evidence="3">
    <location>
        <begin position="1"/>
        <end position="22"/>
    </location>
</feature>
<dbReference type="SUPFAM" id="SSF51445">
    <property type="entry name" value="(Trans)glycosidases"/>
    <property type="match status" value="1"/>
</dbReference>
<evidence type="ECO:0000313" key="6">
    <source>
        <dbReference type="EMBL" id="OTA24467.1"/>
    </source>
</evidence>
<keyword evidence="7" id="KW-1185">Reference proteome</keyword>
<accession>A0A1Z5SUS5</accession>
<feature type="domain" description="Glycosyl hydrolase family 31 C-terminal" evidence="5">
    <location>
        <begin position="655"/>
        <end position="740"/>
    </location>
</feature>
<dbReference type="CDD" id="cd06594">
    <property type="entry name" value="GH31_glucosidase_YihQ"/>
    <property type="match status" value="1"/>
</dbReference>
<evidence type="ECO:0000256" key="1">
    <source>
        <dbReference type="ARBA" id="ARBA00007806"/>
    </source>
</evidence>
<dbReference type="SUPFAM" id="SSF51011">
    <property type="entry name" value="Glycosyl hydrolase domain"/>
    <property type="match status" value="1"/>
</dbReference>
<dbReference type="InterPro" id="IPR017853">
    <property type="entry name" value="GH"/>
</dbReference>
<name>A0A1Z5SUS5_HORWE</name>
<evidence type="ECO:0000259" key="4">
    <source>
        <dbReference type="Pfam" id="PF01055"/>
    </source>
</evidence>
<evidence type="ECO:0000256" key="2">
    <source>
        <dbReference type="RuleBase" id="RU361185"/>
    </source>
</evidence>
<dbReference type="GO" id="GO:0030246">
    <property type="term" value="F:carbohydrate binding"/>
    <property type="evidence" value="ECO:0007669"/>
    <property type="project" value="InterPro"/>
</dbReference>
<dbReference type="PANTHER" id="PTHR46959:SF2">
    <property type="entry name" value="SULFOQUINOVOSIDASE"/>
    <property type="match status" value="1"/>
</dbReference>
<dbReference type="InterPro" id="IPR011013">
    <property type="entry name" value="Gal_mutarotase_sf_dom"/>
</dbReference>
<dbReference type="Pfam" id="PF01055">
    <property type="entry name" value="Glyco_hydro_31_2nd"/>
    <property type="match status" value="1"/>
</dbReference>
<dbReference type="Pfam" id="PF21365">
    <property type="entry name" value="Glyco_hydro_31_3rd"/>
    <property type="match status" value="1"/>
</dbReference>
<evidence type="ECO:0000313" key="7">
    <source>
        <dbReference type="Proteomes" id="UP000194280"/>
    </source>
</evidence>
<evidence type="ECO:0000259" key="5">
    <source>
        <dbReference type="Pfam" id="PF21365"/>
    </source>
</evidence>
<comment type="similarity">
    <text evidence="1 2">Belongs to the glycosyl hydrolase 31 family.</text>
</comment>
<dbReference type="VEuPathDB" id="FungiDB:BTJ68_12539"/>
<evidence type="ECO:0008006" key="8">
    <source>
        <dbReference type="Google" id="ProtNLM"/>
    </source>
</evidence>
<proteinExistence type="inferred from homology"/>